<evidence type="ECO:0000313" key="8">
    <source>
        <dbReference type="Proteomes" id="UP000277424"/>
    </source>
</evidence>
<evidence type="ECO:0000256" key="1">
    <source>
        <dbReference type="ARBA" id="ARBA00001561"/>
    </source>
</evidence>
<dbReference type="Proteomes" id="UP000277424">
    <property type="component" value="Unassembled WGS sequence"/>
</dbReference>
<name>A0A420WI21_9PROT</name>
<dbReference type="EMBL" id="RBIG01000002">
    <property type="protein sequence ID" value="RKQ70602.1"/>
    <property type="molecule type" value="Genomic_DNA"/>
</dbReference>
<comment type="caution">
    <text evidence="7">The sequence shown here is derived from an EMBL/GenBank/DDBJ whole genome shotgun (WGS) entry which is preliminary data.</text>
</comment>
<comment type="similarity">
    <text evidence="2">Belongs to the N-acetylmuramoyl-L-alanine amidase 2 family.</text>
</comment>
<dbReference type="GO" id="GO:0008745">
    <property type="term" value="F:N-acetylmuramoyl-L-alanine amidase activity"/>
    <property type="evidence" value="ECO:0007669"/>
    <property type="project" value="UniProtKB-EC"/>
</dbReference>
<dbReference type="GO" id="GO:0019867">
    <property type="term" value="C:outer membrane"/>
    <property type="evidence" value="ECO:0007669"/>
    <property type="project" value="TreeGrafter"/>
</dbReference>
<dbReference type="SUPFAM" id="SSF47090">
    <property type="entry name" value="PGBD-like"/>
    <property type="match status" value="1"/>
</dbReference>
<reference evidence="7 8" key="1">
    <citation type="submission" date="2018-10" db="EMBL/GenBank/DDBJ databases">
        <title>Comparative analysis of microorganisms from saline springs in Andes Mountain Range, Colombia.</title>
        <authorList>
            <person name="Rubin E."/>
        </authorList>
    </citation>
    <scope>NUCLEOTIDE SEQUENCE [LARGE SCALE GENOMIC DNA]</scope>
    <source>
        <strain evidence="7 8">USBA 36</strain>
    </source>
</reference>
<evidence type="ECO:0000256" key="5">
    <source>
        <dbReference type="ARBA" id="ARBA00023316"/>
    </source>
</evidence>
<dbReference type="InterPro" id="IPR036365">
    <property type="entry name" value="PGBD-like_sf"/>
</dbReference>
<dbReference type="PANTHER" id="PTHR30417:SF1">
    <property type="entry name" value="N-ACETYLMURAMOYL-L-ALANINE AMIDASE AMID"/>
    <property type="match status" value="1"/>
</dbReference>
<evidence type="ECO:0000313" key="7">
    <source>
        <dbReference type="EMBL" id="RKQ70602.1"/>
    </source>
</evidence>
<dbReference type="InterPro" id="IPR002502">
    <property type="entry name" value="Amidase_domain"/>
</dbReference>
<dbReference type="SMART" id="SM00644">
    <property type="entry name" value="Ami_2"/>
    <property type="match status" value="1"/>
</dbReference>
<dbReference type="GO" id="GO:0009253">
    <property type="term" value="P:peptidoglycan catabolic process"/>
    <property type="evidence" value="ECO:0007669"/>
    <property type="project" value="InterPro"/>
</dbReference>
<dbReference type="OrthoDB" id="9794842at2"/>
<sequence length="234" mass="25584">MSIIESPSPNFGPRRDGRKPDLVVLHYTGMRSAAEALARMCDPASEVSAHYMIDGDGACHRLVDEAMRAWHAGVACWAGERDVNSISIGIELVNPGHEHGYRPFPDPQIARLIALCSELKTRHGIAPHRFVGHSDVAPARKQDPGELFPWKDMARQGFGLWPKPNHAGAPAAPMEAAFLLAEIGYDIADLPASIAAFQRRYRPSLIDGQLDRETAGLINGLARMLPRQDALQGE</sequence>
<comment type="catalytic activity">
    <reaction evidence="1">
        <text>Hydrolyzes the link between N-acetylmuramoyl residues and L-amino acid residues in certain cell-wall glycopeptides.</text>
        <dbReference type="EC" id="3.5.1.28"/>
    </reaction>
</comment>
<dbReference type="AlphaFoldDB" id="A0A420WI21"/>
<dbReference type="Gene3D" id="3.40.80.10">
    <property type="entry name" value="Peptidoglycan recognition protein-like"/>
    <property type="match status" value="1"/>
</dbReference>
<organism evidence="7 8">
    <name type="scientific">Oceanibaculum indicum</name>
    <dbReference type="NCBI Taxonomy" id="526216"/>
    <lineage>
        <taxon>Bacteria</taxon>
        <taxon>Pseudomonadati</taxon>
        <taxon>Pseudomonadota</taxon>
        <taxon>Alphaproteobacteria</taxon>
        <taxon>Rhodospirillales</taxon>
        <taxon>Oceanibaculaceae</taxon>
        <taxon>Oceanibaculum</taxon>
    </lineage>
</organism>
<evidence type="ECO:0000256" key="4">
    <source>
        <dbReference type="ARBA" id="ARBA00022801"/>
    </source>
</evidence>
<keyword evidence="4" id="KW-0378">Hydrolase</keyword>
<protein>
    <recommendedName>
        <fullName evidence="3">N-acetylmuramoyl-L-alanine amidase</fullName>
        <ecNumber evidence="3">3.5.1.28</ecNumber>
    </recommendedName>
</protein>
<dbReference type="GO" id="GO:0009254">
    <property type="term" value="P:peptidoglycan turnover"/>
    <property type="evidence" value="ECO:0007669"/>
    <property type="project" value="TreeGrafter"/>
</dbReference>
<dbReference type="InterPro" id="IPR051206">
    <property type="entry name" value="NAMLAA_amidase_2"/>
</dbReference>
<evidence type="ECO:0000256" key="2">
    <source>
        <dbReference type="ARBA" id="ARBA00007553"/>
    </source>
</evidence>
<dbReference type="Pfam" id="PF01510">
    <property type="entry name" value="Amidase_2"/>
    <property type="match status" value="1"/>
</dbReference>
<evidence type="ECO:0000259" key="6">
    <source>
        <dbReference type="SMART" id="SM00644"/>
    </source>
</evidence>
<dbReference type="CDD" id="cd06583">
    <property type="entry name" value="PGRP"/>
    <property type="match status" value="1"/>
</dbReference>
<feature type="domain" description="N-acetylmuramoyl-L-alanine amidase" evidence="6">
    <location>
        <begin position="8"/>
        <end position="145"/>
    </location>
</feature>
<keyword evidence="5" id="KW-0961">Cell wall biogenesis/degradation</keyword>
<dbReference type="RefSeq" id="WP_121220490.1">
    <property type="nucleotide sequence ID" value="NZ_RBIG01000002.1"/>
</dbReference>
<evidence type="ECO:0000256" key="3">
    <source>
        <dbReference type="ARBA" id="ARBA00011901"/>
    </source>
</evidence>
<accession>A0A420WI21</accession>
<dbReference type="EC" id="3.5.1.28" evidence="3"/>
<dbReference type="SUPFAM" id="SSF55846">
    <property type="entry name" value="N-acetylmuramoyl-L-alanine amidase-like"/>
    <property type="match status" value="1"/>
</dbReference>
<proteinExistence type="inferred from homology"/>
<dbReference type="GO" id="GO:0071555">
    <property type="term" value="P:cell wall organization"/>
    <property type="evidence" value="ECO:0007669"/>
    <property type="project" value="UniProtKB-KW"/>
</dbReference>
<dbReference type="PANTHER" id="PTHR30417">
    <property type="entry name" value="N-ACETYLMURAMOYL-L-ALANINE AMIDASE AMID"/>
    <property type="match status" value="1"/>
</dbReference>
<dbReference type="InterPro" id="IPR036505">
    <property type="entry name" value="Amidase/PGRP_sf"/>
</dbReference>
<dbReference type="Gene3D" id="1.10.101.10">
    <property type="entry name" value="PGBD-like superfamily/PGBD"/>
    <property type="match status" value="1"/>
</dbReference>
<dbReference type="InterPro" id="IPR036366">
    <property type="entry name" value="PGBDSf"/>
</dbReference>
<gene>
    <name evidence="7" type="ORF">BCL74_2552</name>
</gene>